<gene>
    <name evidence="2" type="ORF">S01H1_68636</name>
</gene>
<evidence type="ECO:0000259" key="1">
    <source>
        <dbReference type="Pfam" id="PF12215"/>
    </source>
</evidence>
<dbReference type="EMBL" id="BARS01045519">
    <property type="protein sequence ID" value="GAG33661.1"/>
    <property type="molecule type" value="Genomic_DNA"/>
</dbReference>
<dbReference type="InterPro" id="IPR024462">
    <property type="entry name" value="GH116_N"/>
</dbReference>
<feature type="non-terminal residue" evidence="2">
    <location>
        <position position="248"/>
    </location>
</feature>
<dbReference type="InterPro" id="IPR052566">
    <property type="entry name" value="Non-lysos_glucosylceramidase"/>
</dbReference>
<organism evidence="2">
    <name type="scientific">marine sediment metagenome</name>
    <dbReference type="NCBI Taxonomy" id="412755"/>
    <lineage>
        <taxon>unclassified sequences</taxon>
        <taxon>metagenomes</taxon>
        <taxon>ecological metagenomes</taxon>
    </lineage>
</organism>
<dbReference type="GO" id="GO:0008422">
    <property type="term" value="F:beta-glucosidase activity"/>
    <property type="evidence" value="ECO:0007669"/>
    <property type="project" value="TreeGrafter"/>
</dbReference>
<sequence length="248" mass="27523">ASIKNYIGFDGREGEAKGNVNAFREGRGIRGLFMTSKGVDPDSEQWGTMALTTTASRVTFKRSWSEERRKRLLHFWDDLSEDGRLDDVSYAPQDAPVGSLAAEVAIPAGGEEEITFLLTWHFPNRQTWTPGNSGEECGCAGDRLGNYYATQYRDAWDVAESVASQLADLEETTLGFVHAFLGSDLPSQVKEAALYNLSTLRTQTCFRTEDGRFFGWEGCSDDRGCCLGSCTHVWNYEQATAFMFGELA</sequence>
<comment type="caution">
    <text evidence="2">The sequence shown here is derived from an EMBL/GenBank/DDBJ whole genome shotgun (WGS) entry which is preliminary data.</text>
</comment>
<feature type="domain" description="Glycosyl-hydrolase family 116 N-terminal" evidence="1">
    <location>
        <begin position="2"/>
        <end position="167"/>
    </location>
</feature>
<dbReference type="PANTHER" id="PTHR12654">
    <property type="entry name" value="BILE ACID BETA-GLUCOSIDASE-RELATED"/>
    <property type="match status" value="1"/>
</dbReference>
<feature type="non-terminal residue" evidence="2">
    <location>
        <position position="1"/>
    </location>
</feature>
<name>X0Y9X3_9ZZZZ</name>
<proteinExistence type="predicted"/>
<accession>X0Y9X3</accession>
<dbReference type="Pfam" id="PF12215">
    <property type="entry name" value="Glyco_hydr_116N"/>
    <property type="match status" value="1"/>
</dbReference>
<reference evidence="2" key="1">
    <citation type="journal article" date="2014" name="Front. Microbiol.">
        <title>High frequency of phylogenetically diverse reductive dehalogenase-homologous genes in deep subseafloor sedimentary metagenomes.</title>
        <authorList>
            <person name="Kawai M."/>
            <person name="Futagami T."/>
            <person name="Toyoda A."/>
            <person name="Takaki Y."/>
            <person name="Nishi S."/>
            <person name="Hori S."/>
            <person name="Arai W."/>
            <person name="Tsubouchi T."/>
            <person name="Morono Y."/>
            <person name="Uchiyama I."/>
            <person name="Ito T."/>
            <person name="Fujiyama A."/>
            <person name="Inagaki F."/>
            <person name="Takami H."/>
        </authorList>
    </citation>
    <scope>NUCLEOTIDE SEQUENCE</scope>
    <source>
        <strain evidence="2">Expedition CK06-06</strain>
    </source>
</reference>
<dbReference type="PANTHER" id="PTHR12654:SF0">
    <property type="entry name" value="NON-LYSOSOMAL GLUCOSYLCERAMIDASE"/>
    <property type="match status" value="1"/>
</dbReference>
<evidence type="ECO:0000313" key="2">
    <source>
        <dbReference type="EMBL" id="GAG33661.1"/>
    </source>
</evidence>
<dbReference type="AlphaFoldDB" id="X0Y9X3"/>
<protein>
    <recommendedName>
        <fullName evidence="1">Glycosyl-hydrolase family 116 N-terminal domain-containing protein</fullName>
    </recommendedName>
</protein>